<reference evidence="1 2" key="1">
    <citation type="submission" date="2015-01" db="EMBL/GenBank/DDBJ databases">
        <title>Evolution of Trichinella species and genotypes.</title>
        <authorList>
            <person name="Korhonen P.K."/>
            <person name="Edoardo P."/>
            <person name="Giuseppe L.R."/>
            <person name="Gasser R.B."/>
        </authorList>
    </citation>
    <scope>NUCLEOTIDE SEQUENCE [LARGE SCALE GENOMIC DNA]</scope>
    <source>
        <strain evidence="1">ISS13</strain>
    </source>
</reference>
<evidence type="ECO:0000313" key="2">
    <source>
        <dbReference type="Proteomes" id="UP000054632"/>
    </source>
</evidence>
<name>A0A0V1ELK4_TRIPS</name>
<sequence length="62" mass="6901">MPHHVLSFTMLINVEKTDRIPGGAYVLFCSCGCSNLPGDCWHAMNVPKQYLTGQKLLPLKIL</sequence>
<evidence type="ECO:0000313" key="1">
    <source>
        <dbReference type="EMBL" id="KRY74644.1"/>
    </source>
</evidence>
<dbReference type="EMBL" id="JYDR01000023">
    <property type="protein sequence ID" value="KRY74644.1"/>
    <property type="molecule type" value="Genomic_DNA"/>
</dbReference>
<dbReference type="AlphaFoldDB" id="A0A0V1ELK4"/>
<comment type="caution">
    <text evidence="1">The sequence shown here is derived from an EMBL/GenBank/DDBJ whole genome shotgun (WGS) entry which is preliminary data.</text>
</comment>
<dbReference type="Proteomes" id="UP000054632">
    <property type="component" value="Unassembled WGS sequence"/>
</dbReference>
<organism evidence="1 2">
    <name type="scientific">Trichinella pseudospiralis</name>
    <name type="common">Parasitic roundworm</name>
    <dbReference type="NCBI Taxonomy" id="6337"/>
    <lineage>
        <taxon>Eukaryota</taxon>
        <taxon>Metazoa</taxon>
        <taxon>Ecdysozoa</taxon>
        <taxon>Nematoda</taxon>
        <taxon>Enoplea</taxon>
        <taxon>Dorylaimia</taxon>
        <taxon>Trichinellida</taxon>
        <taxon>Trichinellidae</taxon>
        <taxon>Trichinella</taxon>
    </lineage>
</organism>
<proteinExistence type="predicted"/>
<gene>
    <name evidence="1" type="ORF">T4A_10718</name>
</gene>
<accession>A0A0V1ELK4</accession>
<protein>
    <submittedName>
        <fullName evidence="1">Uncharacterized protein</fullName>
    </submittedName>
</protein>